<dbReference type="GeneID" id="113494089"/>
<dbReference type="RefSeq" id="XP_026728036.1">
    <property type="nucleotide sequence ID" value="XM_026872235.1"/>
</dbReference>
<gene>
    <name evidence="3" type="primary">LOC113494089</name>
</gene>
<feature type="region of interest" description="Disordered" evidence="1">
    <location>
        <begin position="898"/>
        <end position="921"/>
    </location>
</feature>
<feature type="non-terminal residue" evidence="3">
    <location>
        <position position="1"/>
    </location>
</feature>
<evidence type="ECO:0000256" key="1">
    <source>
        <dbReference type="SAM" id="MobiDB-lite"/>
    </source>
</evidence>
<dbReference type="Proteomes" id="UP000322000">
    <property type="component" value="Chromosome 5"/>
</dbReference>
<keyword evidence="2" id="KW-1185">Reference proteome</keyword>
<accession>A0A7E5VIL6</accession>
<feature type="compositionally biased region" description="Basic and acidic residues" evidence="1">
    <location>
        <begin position="359"/>
        <end position="368"/>
    </location>
</feature>
<dbReference type="InParanoid" id="A0A7E5VIL6"/>
<name>A0A7E5VIL6_TRINI</name>
<dbReference type="OrthoDB" id="7433193at2759"/>
<evidence type="ECO:0000313" key="2">
    <source>
        <dbReference type="Proteomes" id="UP000322000"/>
    </source>
</evidence>
<feature type="compositionally biased region" description="Basic and acidic residues" evidence="1">
    <location>
        <begin position="968"/>
        <end position="978"/>
    </location>
</feature>
<feature type="compositionally biased region" description="Basic and acidic residues" evidence="1">
    <location>
        <begin position="329"/>
        <end position="340"/>
    </location>
</feature>
<feature type="region of interest" description="Disordered" evidence="1">
    <location>
        <begin position="400"/>
        <end position="419"/>
    </location>
</feature>
<proteinExistence type="predicted"/>
<dbReference type="KEGG" id="tnl:113494089"/>
<feature type="compositionally biased region" description="Polar residues" evidence="1">
    <location>
        <begin position="346"/>
        <end position="355"/>
    </location>
</feature>
<dbReference type="AlphaFoldDB" id="A0A7E5VIL6"/>
<reference evidence="3" key="1">
    <citation type="submission" date="2025-08" db="UniProtKB">
        <authorList>
            <consortium name="RefSeq"/>
        </authorList>
    </citation>
    <scope>IDENTIFICATION</scope>
</reference>
<protein>
    <submittedName>
        <fullName evidence="3">Uncharacterized protein LOC113494089</fullName>
    </submittedName>
</protein>
<feature type="region of interest" description="Disordered" evidence="1">
    <location>
        <begin position="965"/>
        <end position="1012"/>
    </location>
</feature>
<feature type="region of interest" description="Disordered" evidence="1">
    <location>
        <begin position="323"/>
        <end position="377"/>
    </location>
</feature>
<organism evidence="2 3">
    <name type="scientific">Trichoplusia ni</name>
    <name type="common">Cabbage looper</name>
    <dbReference type="NCBI Taxonomy" id="7111"/>
    <lineage>
        <taxon>Eukaryota</taxon>
        <taxon>Metazoa</taxon>
        <taxon>Ecdysozoa</taxon>
        <taxon>Arthropoda</taxon>
        <taxon>Hexapoda</taxon>
        <taxon>Insecta</taxon>
        <taxon>Pterygota</taxon>
        <taxon>Neoptera</taxon>
        <taxon>Endopterygota</taxon>
        <taxon>Lepidoptera</taxon>
        <taxon>Glossata</taxon>
        <taxon>Ditrysia</taxon>
        <taxon>Noctuoidea</taxon>
        <taxon>Noctuidae</taxon>
        <taxon>Plusiinae</taxon>
        <taxon>Trichoplusia</taxon>
    </lineage>
</organism>
<evidence type="ECO:0000313" key="3">
    <source>
        <dbReference type="RefSeq" id="XP_026728036.1"/>
    </source>
</evidence>
<sequence>SETVRPLSVKVVDCGQYPWYYRKYTQQILDLTGIDLDSDSDVDVERLDNSDENDCIIVEGLKNVSKSGINVINSMESVLTAMRLSNNQKRQNATRIKEEYEIQKALSLRNTIKVDFKRNQGLVGMKIKNLPVMLNFKNKRGRKQDLKKSEKTDNDAVVHAAKVLQNVGTEIIPIIENEGEKSQSHLPSVPDNIEDSTGTKAIEESTCTIKAYGTAEKNINRICEQLLNRKSNINPEVNTNSQKVNKSNVISTSDKKNEVEELKNVPIPVTTEKSRNSVKDVTKTNKFKNDQFKKRNKTLLELITSKPNVDQIEVSNKSDNIQTEVSVSTEHKNRDDKSKCEINSPILPSSHSSMKSKNKRGESLKCREGNNSLNNPSQACINLNKNKSFADLFGNTEKLKEAGPKSANPMNKSDYNAEPPSKVSFTSKDVIISPVKDNQYTKAPEKDVTNSNNRTGMNFQKIPSISQESTVNKKDSAVVMKKTTSADSRKKAIVVEQKLVGADNINPSHVRKDNKDISMIATLENIGLCKETDKQNASSTTTYVATLDIPCHSYKPTQASKVNLPNPNSLPNKNNDLPNSGNSFERNSIQMMANTSQKPNIQTAPNNSHLPGHVQAESYRKTNIMRKAMHIPVHTQPQCPYYRKTRVQYHSELPFRYSQYIPSPGNAKSYVPYLKNSTYLGRVPIQSQSVNADRLSQKLPLLMSPLNPQLTSQRHALDGNFGPQYGGSPFNSSVPIPQTLPGPINQPYPYYLKTNNYPVNEKNNLKKTNVKLMPNKDDNSKGKQKVEDIRIKTTETPSANAEVVATKTEMLKELDKLSFDDDAKKDLKRKNPHVTCETERTSSVVTSDTAKKTTKVDEALKTPVSNRIEFATKYSPPILPIPRYDHVLNHIVSDPRGQIDKTNTVTDKTSKQKNTSEMKPVQNTLKRCRKRISHEFKEPSCSRRKCDGKKISLEEYKQRVYVKSASELSKRPGKDNANIKKYRGPGPRMYKKHCNRNPESDLGYDSDSTVVL</sequence>